<dbReference type="RefSeq" id="WP_277538307.1">
    <property type="nucleotide sequence ID" value="NZ_JAPDIA010000009.1"/>
</dbReference>
<gene>
    <name evidence="3" type="ORF">OMP40_34695</name>
</gene>
<dbReference type="AlphaFoldDB" id="A0A9X4KYT4"/>
<dbReference type="SUPFAM" id="SSF53474">
    <property type="entry name" value="alpha/beta-Hydrolases"/>
    <property type="match status" value="1"/>
</dbReference>
<comment type="caution">
    <text evidence="3">The sequence shown here is derived from an EMBL/GenBank/DDBJ whole genome shotgun (WGS) entry which is preliminary data.</text>
</comment>
<sequence>MNIILDAAIQSDAVPETVVYEERQGVSLKMRVVKPEGWQAGDRRTALLWIHGGGWQGGSPDMFIPHARYFAVRGAVCFSVQYRLIGGADAPASSVRDCLADCRSALRFIRGHASTWGIDPERIAVIGDSAGGYLALAMQMVRDGDNDGNGEGSPDGIPDGRPSAYANAVIACNGIADLTQQWRKTAGLCDESEAQPAMEEAAVEAWLARYGEARRLSPIYNVREGVPPLLILHGLRDGTVAAEEAVRLYEAYKQVQSMTRLRLFADAKHAFILYNYTATVAQTEEALSEIDRFLSDLSFLPSIK</sequence>
<dbReference type="Gene3D" id="3.40.50.1820">
    <property type="entry name" value="alpha/beta hydrolase"/>
    <property type="match status" value="1"/>
</dbReference>
<evidence type="ECO:0000313" key="4">
    <source>
        <dbReference type="Proteomes" id="UP001153404"/>
    </source>
</evidence>
<name>A0A9X4KYT4_9BACL</name>
<dbReference type="InterPro" id="IPR049492">
    <property type="entry name" value="BD-FAE-like_dom"/>
</dbReference>
<evidence type="ECO:0000259" key="2">
    <source>
        <dbReference type="Pfam" id="PF20434"/>
    </source>
</evidence>
<reference evidence="3" key="1">
    <citation type="submission" date="2022-10" db="EMBL/GenBank/DDBJ databases">
        <title>Comparative genomic analysis of Cohnella hashimotonis sp. nov., isolated from the International Space Station.</title>
        <authorList>
            <person name="Simpson A."/>
            <person name="Venkateswaran K."/>
        </authorList>
    </citation>
    <scope>NUCLEOTIDE SEQUENCE</scope>
    <source>
        <strain evidence="3">DSM 28161</strain>
    </source>
</reference>
<accession>A0A9X4KYT4</accession>
<dbReference type="EMBL" id="JAPDIA010000009">
    <property type="protein sequence ID" value="MDG0813859.1"/>
    <property type="molecule type" value="Genomic_DNA"/>
</dbReference>
<dbReference type="InterPro" id="IPR029058">
    <property type="entry name" value="AB_hydrolase_fold"/>
</dbReference>
<dbReference type="Pfam" id="PF20434">
    <property type="entry name" value="BD-FAE"/>
    <property type="match status" value="1"/>
</dbReference>
<feature type="domain" description="BD-FAE-like" evidence="2">
    <location>
        <begin position="44"/>
        <end position="251"/>
    </location>
</feature>
<organism evidence="3 4">
    <name type="scientific">Cohnella rhizosphaerae</name>
    <dbReference type="NCBI Taxonomy" id="1457232"/>
    <lineage>
        <taxon>Bacteria</taxon>
        <taxon>Bacillati</taxon>
        <taxon>Bacillota</taxon>
        <taxon>Bacilli</taxon>
        <taxon>Bacillales</taxon>
        <taxon>Paenibacillaceae</taxon>
        <taxon>Cohnella</taxon>
    </lineage>
</organism>
<keyword evidence="1 3" id="KW-0378">Hydrolase</keyword>
<evidence type="ECO:0000256" key="1">
    <source>
        <dbReference type="ARBA" id="ARBA00022801"/>
    </source>
</evidence>
<dbReference type="PANTHER" id="PTHR48081">
    <property type="entry name" value="AB HYDROLASE SUPERFAMILY PROTEIN C4A8.06C"/>
    <property type="match status" value="1"/>
</dbReference>
<keyword evidence="4" id="KW-1185">Reference proteome</keyword>
<dbReference type="Proteomes" id="UP001153404">
    <property type="component" value="Unassembled WGS sequence"/>
</dbReference>
<evidence type="ECO:0000313" key="3">
    <source>
        <dbReference type="EMBL" id="MDG0813859.1"/>
    </source>
</evidence>
<dbReference type="InterPro" id="IPR050300">
    <property type="entry name" value="GDXG_lipolytic_enzyme"/>
</dbReference>
<protein>
    <submittedName>
        <fullName evidence="3">Alpha/beta hydrolase</fullName>
    </submittedName>
</protein>
<dbReference type="GO" id="GO:0016787">
    <property type="term" value="F:hydrolase activity"/>
    <property type="evidence" value="ECO:0007669"/>
    <property type="project" value="UniProtKB-KW"/>
</dbReference>
<proteinExistence type="predicted"/>